<dbReference type="EMBL" id="FOJG01000001">
    <property type="protein sequence ID" value="SEW32409.1"/>
    <property type="molecule type" value="Genomic_DNA"/>
</dbReference>
<gene>
    <name evidence="8" type="ORF">SAMN04488122_1860</name>
</gene>
<dbReference type="PANTHER" id="PTHR43133">
    <property type="entry name" value="RNA POLYMERASE ECF-TYPE SIGMA FACTO"/>
    <property type="match status" value="1"/>
</dbReference>
<dbReference type="OrthoDB" id="1524077at2"/>
<evidence type="ECO:0000256" key="3">
    <source>
        <dbReference type="ARBA" id="ARBA00023082"/>
    </source>
</evidence>
<dbReference type="PANTHER" id="PTHR43133:SF46">
    <property type="entry name" value="RNA POLYMERASE SIGMA-70 FACTOR ECF SUBFAMILY"/>
    <property type="match status" value="1"/>
</dbReference>
<evidence type="ECO:0000313" key="9">
    <source>
        <dbReference type="Proteomes" id="UP000199310"/>
    </source>
</evidence>
<evidence type="ECO:0000259" key="7">
    <source>
        <dbReference type="Pfam" id="PF08281"/>
    </source>
</evidence>
<keyword evidence="3" id="KW-0731">Sigma factor</keyword>
<dbReference type="InterPro" id="IPR036388">
    <property type="entry name" value="WH-like_DNA-bd_sf"/>
</dbReference>
<dbReference type="Proteomes" id="UP000199310">
    <property type="component" value="Unassembled WGS sequence"/>
</dbReference>
<evidence type="ECO:0000256" key="2">
    <source>
        <dbReference type="ARBA" id="ARBA00023015"/>
    </source>
</evidence>
<keyword evidence="5" id="KW-0175">Coiled coil</keyword>
<organism evidence="8 9">
    <name type="scientific">Chitinophaga arvensicola</name>
    <dbReference type="NCBI Taxonomy" id="29529"/>
    <lineage>
        <taxon>Bacteria</taxon>
        <taxon>Pseudomonadati</taxon>
        <taxon>Bacteroidota</taxon>
        <taxon>Chitinophagia</taxon>
        <taxon>Chitinophagales</taxon>
        <taxon>Chitinophagaceae</taxon>
        <taxon>Chitinophaga</taxon>
    </lineage>
</organism>
<dbReference type="InterPro" id="IPR039425">
    <property type="entry name" value="RNA_pol_sigma-70-like"/>
</dbReference>
<accession>A0A1I0QZ58</accession>
<reference evidence="9" key="1">
    <citation type="submission" date="2016-10" db="EMBL/GenBank/DDBJ databases">
        <authorList>
            <person name="Varghese N."/>
            <person name="Submissions S."/>
        </authorList>
    </citation>
    <scope>NUCLEOTIDE SEQUENCE [LARGE SCALE GENOMIC DNA]</scope>
    <source>
        <strain evidence="9">DSM 3695</strain>
    </source>
</reference>
<dbReference type="Gene3D" id="1.10.10.10">
    <property type="entry name" value="Winged helix-like DNA-binding domain superfamily/Winged helix DNA-binding domain"/>
    <property type="match status" value="1"/>
</dbReference>
<dbReference type="SUPFAM" id="SSF88946">
    <property type="entry name" value="Sigma2 domain of RNA polymerase sigma factors"/>
    <property type="match status" value="1"/>
</dbReference>
<dbReference type="InterPro" id="IPR007627">
    <property type="entry name" value="RNA_pol_sigma70_r2"/>
</dbReference>
<feature type="domain" description="RNA polymerase sigma-70 region 2" evidence="6">
    <location>
        <begin position="23"/>
        <end position="89"/>
    </location>
</feature>
<comment type="similarity">
    <text evidence="1">Belongs to the sigma-70 factor family. ECF subfamily.</text>
</comment>
<dbReference type="SUPFAM" id="SSF88659">
    <property type="entry name" value="Sigma3 and sigma4 domains of RNA polymerase sigma factors"/>
    <property type="match status" value="1"/>
</dbReference>
<dbReference type="Gene3D" id="1.10.1740.10">
    <property type="match status" value="1"/>
</dbReference>
<dbReference type="RefSeq" id="WP_089893492.1">
    <property type="nucleotide sequence ID" value="NZ_FOJG01000001.1"/>
</dbReference>
<dbReference type="InterPro" id="IPR013249">
    <property type="entry name" value="RNA_pol_sigma70_r4_t2"/>
</dbReference>
<dbReference type="InterPro" id="IPR013324">
    <property type="entry name" value="RNA_pol_sigma_r3/r4-like"/>
</dbReference>
<evidence type="ECO:0000313" key="8">
    <source>
        <dbReference type="EMBL" id="SEW32409.1"/>
    </source>
</evidence>
<name>A0A1I0QZ58_9BACT</name>
<keyword evidence="2" id="KW-0805">Transcription regulation</keyword>
<evidence type="ECO:0000259" key="6">
    <source>
        <dbReference type="Pfam" id="PF04542"/>
    </source>
</evidence>
<sequence length="195" mass="23075">MKIIRKQTDSSIGNWDKEHFQLLFSEYYPVTCKYIYSIINNAEQAKDLSAELFCNLWQQDPASIHTSFKNYLLVCARRSANRYLQQLSRERNRQEEVQQLIDLADEQTPDQHQQLVNRELKQQLEKILQTMSPIRREIIELKLLGLNNKEIAVVMQLSYKKVEYQLKSAIRELQEEIRLHPDLVFLLLPLLTALS</sequence>
<dbReference type="GO" id="GO:0016987">
    <property type="term" value="F:sigma factor activity"/>
    <property type="evidence" value="ECO:0007669"/>
    <property type="project" value="UniProtKB-KW"/>
</dbReference>
<dbReference type="AlphaFoldDB" id="A0A1I0QZ58"/>
<dbReference type="Pfam" id="PF08281">
    <property type="entry name" value="Sigma70_r4_2"/>
    <property type="match status" value="1"/>
</dbReference>
<feature type="domain" description="RNA polymerase sigma factor 70 region 4 type 2" evidence="7">
    <location>
        <begin position="122"/>
        <end position="172"/>
    </location>
</feature>
<evidence type="ECO:0000256" key="4">
    <source>
        <dbReference type="ARBA" id="ARBA00023163"/>
    </source>
</evidence>
<dbReference type="STRING" id="29529.SAMN04488122_1860"/>
<dbReference type="Pfam" id="PF04542">
    <property type="entry name" value="Sigma70_r2"/>
    <property type="match status" value="1"/>
</dbReference>
<dbReference type="NCBIfam" id="TIGR02937">
    <property type="entry name" value="sigma70-ECF"/>
    <property type="match status" value="1"/>
</dbReference>
<evidence type="ECO:0000256" key="1">
    <source>
        <dbReference type="ARBA" id="ARBA00010641"/>
    </source>
</evidence>
<proteinExistence type="inferred from homology"/>
<feature type="coiled-coil region" evidence="5">
    <location>
        <begin position="77"/>
        <end position="107"/>
    </location>
</feature>
<dbReference type="GO" id="GO:0006352">
    <property type="term" value="P:DNA-templated transcription initiation"/>
    <property type="evidence" value="ECO:0007669"/>
    <property type="project" value="InterPro"/>
</dbReference>
<dbReference type="InterPro" id="IPR014284">
    <property type="entry name" value="RNA_pol_sigma-70_dom"/>
</dbReference>
<protein>
    <submittedName>
        <fullName evidence="8">RNA polymerase sigma factor, sigma-70 family</fullName>
    </submittedName>
</protein>
<keyword evidence="9" id="KW-1185">Reference proteome</keyword>
<dbReference type="InterPro" id="IPR013325">
    <property type="entry name" value="RNA_pol_sigma_r2"/>
</dbReference>
<evidence type="ECO:0000256" key="5">
    <source>
        <dbReference type="SAM" id="Coils"/>
    </source>
</evidence>
<keyword evidence="4" id="KW-0804">Transcription</keyword>
<dbReference type="GO" id="GO:0003677">
    <property type="term" value="F:DNA binding"/>
    <property type="evidence" value="ECO:0007669"/>
    <property type="project" value="InterPro"/>
</dbReference>